<dbReference type="PANTHER" id="PTHR10131">
    <property type="entry name" value="TNF RECEPTOR ASSOCIATED FACTOR"/>
    <property type="match status" value="1"/>
</dbReference>
<dbReference type="PROSITE" id="PS00518">
    <property type="entry name" value="ZF_RING_1"/>
    <property type="match status" value="1"/>
</dbReference>
<evidence type="ECO:0000256" key="5">
    <source>
        <dbReference type="SAM" id="Coils"/>
    </source>
</evidence>
<feature type="domain" description="RING-type" evidence="7">
    <location>
        <begin position="180"/>
        <end position="221"/>
    </location>
</feature>
<evidence type="ECO:0000259" key="7">
    <source>
        <dbReference type="PROSITE" id="PS50089"/>
    </source>
</evidence>
<feature type="region of interest" description="Disordered" evidence="6">
    <location>
        <begin position="75"/>
        <end position="96"/>
    </location>
</feature>
<dbReference type="InterPro" id="IPR013083">
    <property type="entry name" value="Znf_RING/FYVE/PHD"/>
</dbReference>
<evidence type="ECO:0000313" key="9">
    <source>
        <dbReference type="EMBL" id="KAK7423889.1"/>
    </source>
</evidence>
<feature type="region of interest" description="Disordered" evidence="6">
    <location>
        <begin position="509"/>
        <end position="547"/>
    </location>
</feature>
<organism evidence="9 10">
    <name type="scientific">Neonectria punicea</name>
    <dbReference type="NCBI Taxonomy" id="979145"/>
    <lineage>
        <taxon>Eukaryota</taxon>
        <taxon>Fungi</taxon>
        <taxon>Dikarya</taxon>
        <taxon>Ascomycota</taxon>
        <taxon>Pezizomycotina</taxon>
        <taxon>Sordariomycetes</taxon>
        <taxon>Hypocreomycetidae</taxon>
        <taxon>Hypocreales</taxon>
        <taxon>Nectriaceae</taxon>
        <taxon>Neonectria</taxon>
    </lineage>
</organism>
<sequence>MPTDQPADEPADALPPPENPPSPPTSTVATTDAPATTATTAATAANASFALLITSDSESGDDAVRLSPAAARRLARRNLRRTSPTPDLVTSLVRPPSPDTLYVGTQAVQQTLRVPLEGGNPQNSQPPGLLIPNVNSERRSGPLLPPHPSSLDIPKRYGGDCIFDLYSLTYVKDPDVNLLCPICHDPLVDPVTTPCDHTFCYRCLRQSIYSSPSGTACPIDRDPLVWPNCFSAARLVRTQLNNLVVKCPYHGRGCKEELRREVVELHATTECRFKDFTCPGTECDKRLRSKPTDDTCHHREIRCSYCQAGIEAPDREFHMLSCTMGKTRCEACWRLVRRRQMDSHQELECDGVVIACPYQEFGCPTRSTRGLMGSHTLTCAFHPDTPSGIIIRSQRELIQSYSDLGQQIQQLNSRQDETNRRINEVTVAVARRGGGDSTGGDSRTMQDLDAGFEEVHQNLTHLEARQSMWTMNQVMPIREEVTELRNNINMIRMHVNWLLNRSREEGRIRAANNSGSSTIRRDSPGDRGPMLTERRRSTSQDTNLPRL</sequence>
<dbReference type="SUPFAM" id="SSF49599">
    <property type="entry name" value="TRAF domain-like"/>
    <property type="match status" value="1"/>
</dbReference>
<dbReference type="InterPro" id="IPR018957">
    <property type="entry name" value="Znf_C3HC4_RING-type"/>
</dbReference>
<evidence type="ECO:0000256" key="2">
    <source>
        <dbReference type="ARBA" id="ARBA00022771"/>
    </source>
</evidence>
<reference evidence="9 10" key="1">
    <citation type="journal article" date="2025" name="Microbiol. Resour. Announc.">
        <title>Draft genome sequences for Neonectria magnoliae and Neonectria punicea, canker pathogens of Liriodendron tulipifera and Acer saccharum in West Virginia.</title>
        <authorList>
            <person name="Petronek H.M."/>
            <person name="Kasson M.T."/>
            <person name="Metheny A.M."/>
            <person name="Stauder C.M."/>
            <person name="Lovett B."/>
            <person name="Lynch S.C."/>
            <person name="Garnas J.R."/>
            <person name="Kasson L.R."/>
            <person name="Stajich J.E."/>
        </authorList>
    </citation>
    <scope>NUCLEOTIDE SEQUENCE [LARGE SCALE GENOMIC DNA]</scope>
    <source>
        <strain evidence="9 10">NRRL 64653</strain>
    </source>
</reference>
<protein>
    <recommendedName>
        <fullName evidence="11">RING-type domain-containing protein</fullName>
    </recommendedName>
</protein>
<dbReference type="InterPro" id="IPR001841">
    <property type="entry name" value="Znf_RING"/>
</dbReference>
<dbReference type="SUPFAM" id="SSF57850">
    <property type="entry name" value="RING/U-box"/>
    <property type="match status" value="1"/>
</dbReference>
<feature type="domain" description="TRAF-type" evidence="8">
    <location>
        <begin position="318"/>
        <end position="363"/>
    </location>
</feature>
<name>A0ABR1HSU0_9HYPO</name>
<dbReference type="Gene3D" id="3.30.40.10">
    <property type="entry name" value="Zinc/RING finger domain, C3HC4 (zinc finger)"/>
    <property type="match status" value="2"/>
</dbReference>
<keyword evidence="1 4" id="KW-0479">Metal-binding</keyword>
<evidence type="ECO:0000256" key="6">
    <source>
        <dbReference type="SAM" id="MobiDB-lite"/>
    </source>
</evidence>
<gene>
    <name evidence="9" type="ORF">QQX98_000760</name>
</gene>
<proteinExistence type="predicted"/>
<evidence type="ECO:0008006" key="11">
    <source>
        <dbReference type="Google" id="ProtNLM"/>
    </source>
</evidence>
<keyword evidence="5" id="KW-0175">Coiled coil</keyword>
<dbReference type="PANTHER" id="PTHR10131:SF94">
    <property type="entry name" value="TNF RECEPTOR-ASSOCIATED FACTOR 4"/>
    <property type="match status" value="1"/>
</dbReference>
<dbReference type="InterPro" id="IPR001293">
    <property type="entry name" value="Znf_TRAF"/>
</dbReference>
<accession>A0ABR1HSU0</accession>
<evidence type="ECO:0000256" key="3">
    <source>
        <dbReference type="ARBA" id="ARBA00022833"/>
    </source>
</evidence>
<feature type="coiled-coil region" evidence="5">
    <location>
        <begin position="401"/>
        <end position="428"/>
    </location>
</feature>
<dbReference type="Proteomes" id="UP001498476">
    <property type="component" value="Unassembled WGS sequence"/>
</dbReference>
<feature type="compositionally biased region" description="Pro residues" evidence="6">
    <location>
        <begin position="13"/>
        <end position="24"/>
    </location>
</feature>
<keyword evidence="3 4" id="KW-0862">Zinc</keyword>
<keyword evidence="10" id="KW-1185">Reference proteome</keyword>
<dbReference type="SMART" id="SM00184">
    <property type="entry name" value="RING"/>
    <property type="match status" value="1"/>
</dbReference>
<keyword evidence="2 4" id="KW-0863">Zinc-finger</keyword>
<feature type="zinc finger region" description="TRAF-type" evidence="4">
    <location>
        <begin position="318"/>
        <end position="363"/>
    </location>
</feature>
<evidence type="ECO:0000256" key="1">
    <source>
        <dbReference type="ARBA" id="ARBA00022723"/>
    </source>
</evidence>
<dbReference type="PROSITE" id="PS50145">
    <property type="entry name" value="ZF_TRAF"/>
    <property type="match status" value="1"/>
</dbReference>
<dbReference type="Pfam" id="PF00097">
    <property type="entry name" value="zf-C3HC4"/>
    <property type="match status" value="1"/>
</dbReference>
<dbReference type="PROSITE" id="PS50089">
    <property type="entry name" value="ZF_RING_2"/>
    <property type="match status" value="1"/>
</dbReference>
<feature type="compositionally biased region" description="Acidic residues" evidence="6">
    <location>
        <begin position="1"/>
        <end position="11"/>
    </location>
</feature>
<comment type="caution">
    <text evidence="9">The sequence shown here is derived from an EMBL/GenBank/DDBJ whole genome shotgun (WGS) entry which is preliminary data.</text>
</comment>
<dbReference type="EMBL" id="JAZAVJ010000007">
    <property type="protein sequence ID" value="KAK7423889.1"/>
    <property type="molecule type" value="Genomic_DNA"/>
</dbReference>
<dbReference type="Pfam" id="PF02176">
    <property type="entry name" value="zf-TRAF"/>
    <property type="match status" value="1"/>
</dbReference>
<feature type="region of interest" description="Disordered" evidence="6">
    <location>
        <begin position="1"/>
        <end position="33"/>
    </location>
</feature>
<evidence type="ECO:0000259" key="8">
    <source>
        <dbReference type="PROSITE" id="PS50145"/>
    </source>
</evidence>
<evidence type="ECO:0000256" key="4">
    <source>
        <dbReference type="PROSITE-ProRule" id="PRU00207"/>
    </source>
</evidence>
<dbReference type="InterPro" id="IPR017907">
    <property type="entry name" value="Znf_RING_CS"/>
</dbReference>
<feature type="region of interest" description="Disordered" evidence="6">
    <location>
        <begin position="116"/>
        <end position="149"/>
    </location>
</feature>
<evidence type="ECO:0000313" key="10">
    <source>
        <dbReference type="Proteomes" id="UP001498476"/>
    </source>
</evidence>